<gene>
    <name evidence="3" type="ORF">FDY93_05160</name>
</gene>
<dbReference type="Pfam" id="PF00534">
    <property type="entry name" value="Glycos_transf_1"/>
    <property type="match status" value="1"/>
</dbReference>
<keyword evidence="4" id="KW-1185">Reference proteome</keyword>
<sequence>MRSELRILHCYRTFYPESKGGLEQVVLELAQNTHGSGVLTLAKDPGQRMLDGKLPVLAERRWVSVASCCIGPGLVRRLFRLKAKLLHFHFPWPFGDVTYLLAGRSRPLIITYHSDIVRQRALSLLYYPLMKIFLSRADRIVATSQNYMDSSPVLADFRSKVEVIPLGISEQEYPVPADNDLLNMEARFGKDFMLFVGVLRYYKGLEYLIRASVGRPYRVVIAGKGPEQAKLKVLADELGADSIVFTGYISDLEKAALMKLCRAVVFPSHLRSEAFGVTLIEGLMYGKPLISCEIGTGTSYVNADGETGHVILPANPDALREAMDDLWNDPVKAEQMGQAGRLRYESLFTGERMAAAYQKLYTQVLEERGLAT</sequence>
<dbReference type="RefSeq" id="WP_138234681.1">
    <property type="nucleotide sequence ID" value="NZ_CP185860.1"/>
</dbReference>
<feature type="domain" description="Glycosyltransferase subfamily 4-like N-terminal" evidence="2">
    <location>
        <begin position="20"/>
        <end position="170"/>
    </location>
</feature>
<evidence type="ECO:0000259" key="2">
    <source>
        <dbReference type="Pfam" id="PF13439"/>
    </source>
</evidence>
<dbReference type="PANTHER" id="PTHR12526">
    <property type="entry name" value="GLYCOSYLTRANSFERASE"/>
    <property type="match status" value="1"/>
</dbReference>
<reference evidence="3 4" key="1">
    <citation type="submission" date="2019-05" db="EMBL/GenBank/DDBJ databases">
        <title>Microbulbifer harenosus sp. nov., an alginate-degrading bacterium isolated from coastal sand.</title>
        <authorList>
            <person name="Huang H."/>
            <person name="Mo K."/>
            <person name="Bao S."/>
        </authorList>
    </citation>
    <scope>NUCLEOTIDE SEQUENCE [LARGE SCALE GENOMIC DNA]</scope>
    <source>
        <strain evidence="3 4">HB161719</strain>
    </source>
</reference>
<dbReference type="InterPro" id="IPR028098">
    <property type="entry name" value="Glyco_trans_4-like_N"/>
</dbReference>
<dbReference type="Proteomes" id="UP000306791">
    <property type="component" value="Unassembled WGS sequence"/>
</dbReference>
<name>A0ABY2UKG4_9GAMM</name>
<evidence type="ECO:0000313" key="3">
    <source>
        <dbReference type="EMBL" id="TLM78776.1"/>
    </source>
</evidence>
<evidence type="ECO:0000313" key="4">
    <source>
        <dbReference type="Proteomes" id="UP000306791"/>
    </source>
</evidence>
<dbReference type="SUPFAM" id="SSF53756">
    <property type="entry name" value="UDP-Glycosyltransferase/glycogen phosphorylase"/>
    <property type="match status" value="1"/>
</dbReference>
<accession>A0ABY2UKG4</accession>
<dbReference type="EMBL" id="VANI01000005">
    <property type="protein sequence ID" value="TLM78776.1"/>
    <property type="molecule type" value="Genomic_DNA"/>
</dbReference>
<proteinExistence type="predicted"/>
<feature type="domain" description="Glycosyl transferase family 1" evidence="1">
    <location>
        <begin position="189"/>
        <end position="342"/>
    </location>
</feature>
<dbReference type="InterPro" id="IPR001296">
    <property type="entry name" value="Glyco_trans_1"/>
</dbReference>
<evidence type="ECO:0000259" key="1">
    <source>
        <dbReference type="Pfam" id="PF00534"/>
    </source>
</evidence>
<organism evidence="3 4">
    <name type="scientific">Microbulbifer harenosus</name>
    <dbReference type="NCBI Taxonomy" id="2576840"/>
    <lineage>
        <taxon>Bacteria</taxon>
        <taxon>Pseudomonadati</taxon>
        <taxon>Pseudomonadota</taxon>
        <taxon>Gammaproteobacteria</taxon>
        <taxon>Cellvibrionales</taxon>
        <taxon>Microbulbiferaceae</taxon>
        <taxon>Microbulbifer</taxon>
    </lineage>
</organism>
<comment type="caution">
    <text evidence="3">The sequence shown here is derived from an EMBL/GenBank/DDBJ whole genome shotgun (WGS) entry which is preliminary data.</text>
</comment>
<protein>
    <submittedName>
        <fullName evidence="3">Glycosyltransferase</fullName>
    </submittedName>
</protein>
<dbReference type="Gene3D" id="3.40.50.2000">
    <property type="entry name" value="Glycogen Phosphorylase B"/>
    <property type="match status" value="2"/>
</dbReference>
<dbReference type="Pfam" id="PF13439">
    <property type="entry name" value="Glyco_transf_4"/>
    <property type="match status" value="1"/>
</dbReference>
<dbReference type="PANTHER" id="PTHR12526:SF627">
    <property type="entry name" value="D-RHAMNOSYLTRANSFERASE WBPZ"/>
    <property type="match status" value="1"/>
</dbReference>